<organism evidence="2 3">
    <name type="scientific">Cryoendolithus antarcticus</name>
    <dbReference type="NCBI Taxonomy" id="1507870"/>
    <lineage>
        <taxon>Eukaryota</taxon>
        <taxon>Fungi</taxon>
        <taxon>Dikarya</taxon>
        <taxon>Ascomycota</taxon>
        <taxon>Pezizomycotina</taxon>
        <taxon>Dothideomycetes</taxon>
        <taxon>Dothideomycetidae</taxon>
        <taxon>Cladosporiales</taxon>
        <taxon>Cladosporiaceae</taxon>
        <taxon>Cryoendolithus</taxon>
    </lineage>
</organism>
<keyword evidence="1" id="KW-1133">Transmembrane helix</keyword>
<keyword evidence="1" id="KW-0472">Membrane</keyword>
<dbReference type="OrthoDB" id="5342924at2759"/>
<keyword evidence="1" id="KW-0812">Transmembrane</keyword>
<dbReference type="Proteomes" id="UP000192596">
    <property type="component" value="Unassembled WGS sequence"/>
</dbReference>
<sequence length="550" mass="61351">MQSVTVLFRNVLDRLAPLLRGLGFGYLNTLGRGWLARENALAQPKKVLSGSMWHAAGRKFVHVLPLTVLGGLIWLNYRDYFIGPTFIEDADKDNYFMAGIQLCAKLEELLCVASLSAIVLQALRDQVLGDGVPMGLLGSGVWFSSLSAFWSADFLGSWKWIVCESKRRSWRQIWRRCRFYLLLILCGAIAVTIGPASAILMIPRQQDLFAGGLSFYLNGTYSDSWPNTVYAHTELDLCSSVNATEYSVCASEEYSSLLETWSAFEYDQYCPRTGGLAQYAPSCQARGVDGNREWDSFVIHNKNSLMPPVLNAVRGRTWSSRGFAAVQPRAATVAMIQQKKAEWYDKVQDKSWNYPNTRQFRWTYDTAILGHATSPFVRVRCTEPQNLTADADFALFPFIANRSDVATSAQSPRQRPTIDWDPQWKQANISQLDHSRSAYLRTQWLPLPMQDFGHPSTGLMTTGLLLELPWNGTSRAAVGCAVAAAWHNVTVSSRTSANYDAWNVAFSPNDYLDMDDSPDSIDTNTPVGLDLSWLVQLTPTAPVTALTPAD</sequence>
<dbReference type="EMBL" id="NAJO01000001">
    <property type="protein sequence ID" value="OQO14995.1"/>
    <property type="molecule type" value="Genomic_DNA"/>
</dbReference>
<name>A0A1V8TUB7_9PEZI</name>
<evidence type="ECO:0000313" key="2">
    <source>
        <dbReference type="EMBL" id="OQO14995.1"/>
    </source>
</evidence>
<accession>A0A1V8TUB7</accession>
<dbReference type="InParanoid" id="A0A1V8TUB7"/>
<reference evidence="3" key="1">
    <citation type="submission" date="2017-03" db="EMBL/GenBank/DDBJ databases">
        <title>Genomes of endolithic fungi from Antarctica.</title>
        <authorList>
            <person name="Coleine C."/>
            <person name="Masonjones S."/>
            <person name="Stajich J.E."/>
        </authorList>
    </citation>
    <scope>NUCLEOTIDE SEQUENCE [LARGE SCALE GENOMIC DNA]</scope>
    <source>
        <strain evidence="3">CCFEE 5527</strain>
    </source>
</reference>
<gene>
    <name evidence="2" type="ORF">B0A48_00377</name>
</gene>
<evidence type="ECO:0000256" key="1">
    <source>
        <dbReference type="SAM" id="Phobius"/>
    </source>
</evidence>
<proteinExistence type="predicted"/>
<feature type="transmembrane region" description="Helical" evidence="1">
    <location>
        <begin position="140"/>
        <end position="158"/>
    </location>
</feature>
<comment type="caution">
    <text evidence="2">The sequence shown here is derived from an EMBL/GenBank/DDBJ whole genome shotgun (WGS) entry which is preliminary data.</text>
</comment>
<feature type="transmembrane region" description="Helical" evidence="1">
    <location>
        <begin position="179"/>
        <end position="202"/>
    </location>
</feature>
<keyword evidence="3" id="KW-1185">Reference proteome</keyword>
<protein>
    <submittedName>
        <fullName evidence="2">Uncharacterized protein</fullName>
    </submittedName>
</protein>
<feature type="transmembrane region" description="Helical" evidence="1">
    <location>
        <begin position="60"/>
        <end position="77"/>
    </location>
</feature>
<dbReference type="AlphaFoldDB" id="A0A1V8TUB7"/>
<evidence type="ECO:0000313" key="3">
    <source>
        <dbReference type="Proteomes" id="UP000192596"/>
    </source>
</evidence>